<comment type="caution">
    <text evidence="5">The sequence shown here is derived from an EMBL/GenBank/DDBJ whole genome shotgun (WGS) entry which is preliminary data.</text>
</comment>
<name>A0A835UBK6_VANPL</name>
<keyword evidence="4" id="KW-0812">Transmembrane</keyword>
<dbReference type="Proteomes" id="UP000636800">
    <property type="component" value="Chromosome 13"/>
</dbReference>
<evidence type="ECO:0000256" key="1">
    <source>
        <dbReference type="ARBA" id="ARBA00022723"/>
    </source>
</evidence>
<keyword evidence="4" id="KW-0472">Membrane</keyword>
<dbReference type="PANTHER" id="PTHR14493:SF153">
    <property type="entry name" value="ZINC FINGER CCCH DOMAIN-CONTAINING PROTEIN 24"/>
    <property type="match status" value="1"/>
</dbReference>
<evidence type="ECO:0000256" key="2">
    <source>
        <dbReference type="ARBA" id="ARBA00022771"/>
    </source>
</evidence>
<dbReference type="InterPro" id="IPR045234">
    <property type="entry name" value="Unkempt-like"/>
</dbReference>
<dbReference type="OrthoDB" id="5547497at2759"/>
<sequence length="139" mass="15264">MSQLTVEIEDTFANVLELAANNDLDEFKRFVGQNPVAIDEVGDWYGRKKVIEQRTPLMVAATYGSLDVLRFIINHSSADVNRFCGIDKTTALHCAASGGSLNAIEAVKSFFLLVLIGTVLMLMAIDQLMLLLPLTNSLM</sequence>
<keyword evidence="6" id="KW-1185">Reference proteome</keyword>
<evidence type="ECO:0000256" key="3">
    <source>
        <dbReference type="ARBA" id="ARBA00022833"/>
    </source>
</evidence>
<evidence type="ECO:0000313" key="6">
    <source>
        <dbReference type="Proteomes" id="UP000636800"/>
    </source>
</evidence>
<keyword evidence="3" id="KW-0862">Zinc</keyword>
<organism evidence="5 6">
    <name type="scientific">Vanilla planifolia</name>
    <name type="common">Vanilla</name>
    <dbReference type="NCBI Taxonomy" id="51239"/>
    <lineage>
        <taxon>Eukaryota</taxon>
        <taxon>Viridiplantae</taxon>
        <taxon>Streptophyta</taxon>
        <taxon>Embryophyta</taxon>
        <taxon>Tracheophyta</taxon>
        <taxon>Spermatophyta</taxon>
        <taxon>Magnoliopsida</taxon>
        <taxon>Liliopsida</taxon>
        <taxon>Asparagales</taxon>
        <taxon>Orchidaceae</taxon>
        <taxon>Vanilloideae</taxon>
        <taxon>Vanilleae</taxon>
        <taxon>Vanilla</taxon>
    </lineage>
</organism>
<dbReference type="SMART" id="SM00248">
    <property type="entry name" value="ANK"/>
    <property type="match status" value="2"/>
</dbReference>
<dbReference type="AlphaFoldDB" id="A0A835UBK6"/>
<keyword evidence="1" id="KW-0479">Metal-binding</keyword>
<evidence type="ECO:0000256" key="4">
    <source>
        <dbReference type="SAM" id="Phobius"/>
    </source>
</evidence>
<evidence type="ECO:0000313" key="5">
    <source>
        <dbReference type="EMBL" id="KAG0455587.1"/>
    </source>
</evidence>
<dbReference type="InterPro" id="IPR036770">
    <property type="entry name" value="Ankyrin_rpt-contain_sf"/>
</dbReference>
<proteinExistence type="predicted"/>
<reference evidence="5 6" key="1">
    <citation type="journal article" date="2020" name="Nat. Food">
        <title>A phased Vanilla planifolia genome enables genetic improvement of flavour and production.</title>
        <authorList>
            <person name="Hasing T."/>
            <person name="Tang H."/>
            <person name="Brym M."/>
            <person name="Khazi F."/>
            <person name="Huang T."/>
            <person name="Chambers A.H."/>
        </authorList>
    </citation>
    <scope>NUCLEOTIDE SEQUENCE [LARGE SCALE GENOMIC DNA]</scope>
    <source>
        <tissue evidence="5">Leaf</tissue>
    </source>
</reference>
<dbReference type="EMBL" id="JADCNL010000013">
    <property type="protein sequence ID" value="KAG0455587.1"/>
    <property type="molecule type" value="Genomic_DNA"/>
</dbReference>
<keyword evidence="2" id="KW-0863">Zinc-finger</keyword>
<keyword evidence="4" id="KW-1133">Transmembrane helix</keyword>
<feature type="transmembrane region" description="Helical" evidence="4">
    <location>
        <begin position="110"/>
        <end position="132"/>
    </location>
</feature>
<accession>A0A835UBK6</accession>
<protein>
    <submittedName>
        <fullName evidence="5">Uncharacterized protein</fullName>
    </submittedName>
</protein>
<dbReference type="InterPro" id="IPR002110">
    <property type="entry name" value="Ankyrin_rpt"/>
</dbReference>
<gene>
    <name evidence="5" type="ORF">HPP92_024879</name>
</gene>
<dbReference type="PANTHER" id="PTHR14493">
    <property type="entry name" value="UNKEMPT FAMILY MEMBER"/>
    <property type="match status" value="1"/>
</dbReference>
<dbReference type="GO" id="GO:0008270">
    <property type="term" value="F:zinc ion binding"/>
    <property type="evidence" value="ECO:0007669"/>
    <property type="project" value="UniProtKB-KW"/>
</dbReference>
<dbReference type="Pfam" id="PF12796">
    <property type="entry name" value="Ank_2"/>
    <property type="match status" value="1"/>
</dbReference>
<dbReference type="Gene3D" id="1.25.40.20">
    <property type="entry name" value="Ankyrin repeat-containing domain"/>
    <property type="match status" value="1"/>
</dbReference>
<dbReference type="SUPFAM" id="SSF48403">
    <property type="entry name" value="Ankyrin repeat"/>
    <property type="match status" value="1"/>
</dbReference>